<evidence type="ECO:0000313" key="3">
    <source>
        <dbReference type="Proteomes" id="UP000707356"/>
    </source>
</evidence>
<feature type="transmembrane region" description="Helical" evidence="1">
    <location>
        <begin position="122"/>
        <end position="139"/>
    </location>
</feature>
<name>A0A951P7M9_9CYAN</name>
<keyword evidence="1" id="KW-0812">Transmembrane</keyword>
<keyword evidence="1" id="KW-1133">Transmembrane helix</keyword>
<proteinExistence type="predicted"/>
<comment type="caution">
    <text evidence="2">The sequence shown here is derived from an EMBL/GenBank/DDBJ whole genome shotgun (WGS) entry which is preliminary data.</text>
</comment>
<reference evidence="2" key="2">
    <citation type="journal article" date="2022" name="Microbiol. Resour. Announc.">
        <title>Metagenome Sequencing to Explore Phylogenomics of Terrestrial Cyanobacteria.</title>
        <authorList>
            <person name="Ward R.D."/>
            <person name="Stajich J.E."/>
            <person name="Johansen J.R."/>
            <person name="Huntemann M."/>
            <person name="Clum A."/>
            <person name="Foster B."/>
            <person name="Foster B."/>
            <person name="Roux S."/>
            <person name="Palaniappan K."/>
            <person name="Varghese N."/>
            <person name="Mukherjee S."/>
            <person name="Reddy T.B.K."/>
            <person name="Daum C."/>
            <person name="Copeland A."/>
            <person name="Chen I.A."/>
            <person name="Ivanova N.N."/>
            <person name="Kyrpides N.C."/>
            <person name="Shapiro N."/>
            <person name="Eloe-Fadrosh E.A."/>
            <person name="Pietrasiak N."/>
        </authorList>
    </citation>
    <scope>NUCLEOTIDE SEQUENCE</scope>
    <source>
        <strain evidence="2">GSE-TBD4-15B</strain>
    </source>
</reference>
<evidence type="ECO:0000313" key="2">
    <source>
        <dbReference type="EMBL" id="MBW4464103.1"/>
    </source>
</evidence>
<feature type="transmembrane region" description="Helical" evidence="1">
    <location>
        <begin position="63"/>
        <end position="84"/>
    </location>
</feature>
<dbReference type="EMBL" id="JAHHHV010000006">
    <property type="protein sequence ID" value="MBW4464103.1"/>
    <property type="molecule type" value="Genomic_DNA"/>
</dbReference>
<reference evidence="2" key="1">
    <citation type="submission" date="2021-05" db="EMBL/GenBank/DDBJ databases">
        <authorList>
            <person name="Pietrasiak N."/>
            <person name="Ward R."/>
            <person name="Stajich J.E."/>
            <person name="Kurbessoian T."/>
        </authorList>
    </citation>
    <scope>NUCLEOTIDE SEQUENCE</scope>
    <source>
        <strain evidence="2">GSE-TBD4-15B</strain>
    </source>
</reference>
<accession>A0A951P7M9</accession>
<sequence length="153" mass="16748">MRLDLHGWCNADVLSLLGDVLSMEADANSWNAESFCLALHAFCLADDALRLTLAAKSMKREGLGWLADCLFIVMAVVIFVQQVGGFAAQESEDSADAHVPSRVAGFKDVGLGEVDSVQLRCYVRLLSLILKLLIFIFLLSSKKFCLGRHITSL</sequence>
<organism evidence="2 3">
    <name type="scientific">Pegethrix bostrychoides GSE-TBD4-15B</name>
    <dbReference type="NCBI Taxonomy" id="2839662"/>
    <lineage>
        <taxon>Bacteria</taxon>
        <taxon>Bacillati</taxon>
        <taxon>Cyanobacteriota</taxon>
        <taxon>Cyanophyceae</taxon>
        <taxon>Oculatellales</taxon>
        <taxon>Oculatellaceae</taxon>
        <taxon>Pegethrix</taxon>
    </lineage>
</organism>
<keyword evidence="1" id="KW-0472">Membrane</keyword>
<evidence type="ECO:0000256" key="1">
    <source>
        <dbReference type="SAM" id="Phobius"/>
    </source>
</evidence>
<gene>
    <name evidence="2" type="ORF">KME07_01515</name>
</gene>
<protein>
    <submittedName>
        <fullName evidence="2">Uncharacterized protein</fullName>
    </submittedName>
</protein>
<dbReference type="Proteomes" id="UP000707356">
    <property type="component" value="Unassembled WGS sequence"/>
</dbReference>
<dbReference type="AlphaFoldDB" id="A0A951P7M9"/>